<keyword evidence="1" id="KW-0479">Metal-binding</keyword>
<dbReference type="InterPro" id="IPR044861">
    <property type="entry name" value="IPNS-like_FE2OG_OXY"/>
</dbReference>
<feature type="domain" description="Isopenicillin N synthase-like Fe(2+) 2OG dioxygenase" evidence="4">
    <location>
        <begin position="192"/>
        <end position="280"/>
    </location>
</feature>
<dbReference type="Proteomes" id="UP000305948">
    <property type="component" value="Unassembled WGS sequence"/>
</dbReference>
<evidence type="ECO:0000259" key="4">
    <source>
        <dbReference type="Pfam" id="PF03171"/>
    </source>
</evidence>
<evidence type="ECO:0000259" key="5">
    <source>
        <dbReference type="Pfam" id="PF14226"/>
    </source>
</evidence>
<gene>
    <name evidence="6" type="ORF">OE88DRAFT_1668901</name>
</gene>
<sequence length="365" mass="41475">MPGRALPHVDEYTPAPPPTEDLDYADLPIVDLSKASTANGRAELAIIARDAMRTRGFVYAINHGYTPAQTKRVFDIANIPFEEVDKEEKLLYSNDIKATGSWEGYKPRSYWHISNGVQDQNEHYNVNPDVYRKQHPQALRPVLPEIDAFVKHCHVNIVHPMLRLLARGLELPEEYLVNLMRYEVPQESYLRFIKYYPRSAEEEAKTNNVWLKGHTDFGGITVLWSQPVAALQILSPEGKWLWVKHIENALVINIGDALEFVSGGFYKATIHRVVQPPPSQRGYTRLGVYYFAMMENDVLLKPLEESGVINRVGIQTDRLPEKGKEPTMEMHRRARTSAFGKSEVAKGEAGVDTEVLNGVLVKHYN</sequence>
<evidence type="ECO:0000256" key="3">
    <source>
        <dbReference type="SAM" id="MobiDB-lite"/>
    </source>
</evidence>
<feature type="region of interest" description="Disordered" evidence="3">
    <location>
        <begin position="1"/>
        <end position="20"/>
    </location>
</feature>
<dbReference type="PANTHER" id="PTHR47991">
    <property type="entry name" value="OXOGLUTARATE/IRON-DEPENDENT DIOXYGENASE"/>
    <property type="match status" value="1"/>
</dbReference>
<keyword evidence="7" id="KW-1185">Reference proteome</keyword>
<proteinExistence type="predicted"/>
<feature type="domain" description="Non-haem dioxygenase N-terminal" evidence="5">
    <location>
        <begin position="27"/>
        <end position="133"/>
    </location>
</feature>
<evidence type="ECO:0000313" key="7">
    <source>
        <dbReference type="Proteomes" id="UP000305948"/>
    </source>
</evidence>
<evidence type="ECO:0000313" key="6">
    <source>
        <dbReference type="EMBL" id="TFK45779.1"/>
    </source>
</evidence>
<dbReference type="STRING" id="5364.A0A5C3MK38"/>
<dbReference type="InterPro" id="IPR026992">
    <property type="entry name" value="DIOX_N"/>
</dbReference>
<reference evidence="6 7" key="1">
    <citation type="journal article" date="2019" name="Nat. Ecol. Evol.">
        <title>Megaphylogeny resolves global patterns of mushroom evolution.</title>
        <authorList>
            <person name="Varga T."/>
            <person name="Krizsan K."/>
            <person name="Foldi C."/>
            <person name="Dima B."/>
            <person name="Sanchez-Garcia M."/>
            <person name="Sanchez-Ramirez S."/>
            <person name="Szollosi G.J."/>
            <person name="Szarkandi J.G."/>
            <person name="Papp V."/>
            <person name="Albert L."/>
            <person name="Andreopoulos W."/>
            <person name="Angelini C."/>
            <person name="Antonin V."/>
            <person name="Barry K.W."/>
            <person name="Bougher N.L."/>
            <person name="Buchanan P."/>
            <person name="Buyck B."/>
            <person name="Bense V."/>
            <person name="Catcheside P."/>
            <person name="Chovatia M."/>
            <person name="Cooper J."/>
            <person name="Damon W."/>
            <person name="Desjardin D."/>
            <person name="Finy P."/>
            <person name="Geml J."/>
            <person name="Haridas S."/>
            <person name="Hughes K."/>
            <person name="Justo A."/>
            <person name="Karasinski D."/>
            <person name="Kautmanova I."/>
            <person name="Kiss B."/>
            <person name="Kocsube S."/>
            <person name="Kotiranta H."/>
            <person name="LaButti K.M."/>
            <person name="Lechner B.E."/>
            <person name="Liimatainen K."/>
            <person name="Lipzen A."/>
            <person name="Lukacs Z."/>
            <person name="Mihaltcheva S."/>
            <person name="Morgado L.N."/>
            <person name="Niskanen T."/>
            <person name="Noordeloos M.E."/>
            <person name="Ohm R.A."/>
            <person name="Ortiz-Santana B."/>
            <person name="Ovrebo C."/>
            <person name="Racz N."/>
            <person name="Riley R."/>
            <person name="Savchenko A."/>
            <person name="Shiryaev A."/>
            <person name="Soop K."/>
            <person name="Spirin V."/>
            <person name="Szebenyi C."/>
            <person name="Tomsovsky M."/>
            <person name="Tulloss R.E."/>
            <person name="Uehling J."/>
            <person name="Grigoriev I.V."/>
            <person name="Vagvolgyi C."/>
            <person name="Papp T."/>
            <person name="Martin F.M."/>
            <person name="Miettinen O."/>
            <person name="Hibbett D.S."/>
            <person name="Nagy L.G."/>
        </authorList>
    </citation>
    <scope>NUCLEOTIDE SEQUENCE [LARGE SCALE GENOMIC DNA]</scope>
    <source>
        <strain evidence="6 7">OMC1185</strain>
    </source>
</reference>
<keyword evidence="2" id="KW-0408">Iron</keyword>
<dbReference type="Pfam" id="PF03171">
    <property type="entry name" value="2OG-FeII_Oxy"/>
    <property type="match status" value="1"/>
</dbReference>
<dbReference type="GO" id="GO:0046872">
    <property type="term" value="F:metal ion binding"/>
    <property type="evidence" value="ECO:0007669"/>
    <property type="project" value="UniProtKB-KW"/>
</dbReference>
<dbReference type="InterPro" id="IPR050295">
    <property type="entry name" value="Plant_2OG-oxidoreductases"/>
</dbReference>
<dbReference type="Gene3D" id="2.60.120.330">
    <property type="entry name" value="B-lactam Antibiotic, Isopenicillin N Synthase, Chain"/>
    <property type="match status" value="1"/>
</dbReference>
<evidence type="ECO:0000256" key="2">
    <source>
        <dbReference type="ARBA" id="ARBA00023004"/>
    </source>
</evidence>
<accession>A0A5C3MK38</accession>
<dbReference type="PRINTS" id="PR00682">
    <property type="entry name" value="IPNSYNTHASE"/>
</dbReference>
<dbReference type="AlphaFoldDB" id="A0A5C3MK38"/>
<evidence type="ECO:0000256" key="1">
    <source>
        <dbReference type="ARBA" id="ARBA00022723"/>
    </source>
</evidence>
<protein>
    <submittedName>
        <fullName evidence="6">Clavaminate synthase-like protein</fullName>
    </submittedName>
</protein>
<dbReference type="SUPFAM" id="SSF51197">
    <property type="entry name" value="Clavaminate synthase-like"/>
    <property type="match status" value="1"/>
</dbReference>
<name>A0A5C3MK38_9AGAM</name>
<dbReference type="InterPro" id="IPR027443">
    <property type="entry name" value="IPNS-like_sf"/>
</dbReference>
<dbReference type="OrthoDB" id="406156at2759"/>
<dbReference type="EMBL" id="ML213537">
    <property type="protein sequence ID" value="TFK45779.1"/>
    <property type="molecule type" value="Genomic_DNA"/>
</dbReference>
<organism evidence="6 7">
    <name type="scientific">Heliocybe sulcata</name>
    <dbReference type="NCBI Taxonomy" id="5364"/>
    <lineage>
        <taxon>Eukaryota</taxon>
        <taxon>Fungi</taxon>
        <taxon>Dikarya</taxon>
        <taxon>Basidiomycota</taxon>
        <taxon>Agaricomycotina</taxon>
        <taxon>Agaricomycetes</taxon>
        <taxon>Gloeophyllales</taxon>
        <taxon>Gloeophyllaceae</taxon>
        <taxon>Heliocybe</taxon>
    </lineage>
</organism>
<dbReference type="Pfam" id="PF14226">
    <property type="entry name" value="DIOX_N"/>
    <property type="match status" value="1"/>
</dbReference>